<dbReference type="Proteomes" id="UP001497700">
    <property type="component" value="Unassembled WGS sequence"/>
</dbReference>
<name>A0ACB9YRS4_9PEZI</name>
<keyword evidence="2" id="KW-1185">Reference proteome</keyword>
<dbReference type="EMBL" id="MU393535">
    <property type="protein sequence ID" value="KAI4862058.1"/>
    <property type="molecule type" value="Genomic_DNA"/>
</dbReference>
<organism evidence="1 2">
    <name type="scientific">Hypoxylon rubiginosum</name>
    <dbReference type="NCBI Taxonomy" id="110542"/>
    <lineage>
        <taxon>Eukaryota</taxon>
        <taxon>Fungi</taxon>
        <taxon>Dikarya</taxon>
        <taxon>Ascomycota</taxon>
        <taxon>Pezizomycotina</taxon>
        <taxon>Sordariomycetes</taxon>
        <taxon>Xylariomycetidae</taxon>
        <taxon>Xylariales</taxon>
        <taxon>Hypoxylaceae</taxon>
        <taxon>Hypoxylon</taxon>
    </lineage>
</organism>
<accession>A0ACB9YRS4</accession>
<proteinExistence type="predicted"/>
<protein>
    <submittedName>
        <fullName evidence="1">Fungal-specific transcription factor domain-containing protein</fullName>
    </submittedName>
</protein>
<reference evidence="1 2" key="1">
    <citation type="journal article" date="2022" name="New Phytol.">
        <title>Ecological generalism drives hyperdiversity of secondary metabolite gene clusters in xylarialean endophytes.</title>
        <authorList>
            <person name="Franco M.E.E."/>
            <person name="Wisecaver J.H."/>
            <person name="Arnold A.E."/>
            <person name="Ju Y.M."/>
            <person name="Slot J.C."/>
            <person name="Ahrendt S."/>
            <person name="Moore L.P."/>
            <person name="Eastman K.E."/>
            <person name="Scott K."/>
            <person name="Konkel Z."/>
            <person name="Mondo S.J."/>
            <person name="Kuo A."/>
            <person name="Hayes R.D."/>
            <person name="Haridas S."/>
            <person name="Andreopoulos B."/>
            <person name="Riley R."/>
            <person name="LaButti K."/>
            <person name="Pangilinan J."/>
            <person name="Lipzen A."/>
            <person name="Amirebrahimi M."/>
            <person name="Yan J."/>
            <person name="Adam C."/>
            <person name="Keymanesh K."/>
            <person name="Ng V."/>
            <person name="Louie K."/>
            <person name="Northen T."/>
            <person name="Drula E."/>
            <person name="Henrissat B."/>
            <person name="Hsieh H.M."/>
            <person name="Youens-Clark K."/>
            <person name="Lutzoni F."/>
            <person name="Miadlikowska J."/>
            <person name="Eastwood D.C."/>
            <person name="Hamelin R.C."/>
            <person name="Grigoriev I.V."/>
            <person name="U'Ren J.M."/>
        </authorList>
    </citation>
    <scope>NUCLEOTIDE SEQUENCE [LARGE SCALE GENOMIC DNA]</scope>
    <source>
        <strain evidence="1 2">CBS 119005</strain>
    </source>
</reference>
<comment type="caution">
    <text evidence="1">The sequence shown here is derived from an EMBL/GenBank/DDBJ whole genome shotgun (WGS) entry which is preliminary data.</text>
</comment>
<gene>
    <name evidence="1" type="ORF">F4820DRAFT_38444</name>
</gene>
<evidence type="ECO:0000313" key="1">
    <source>
        <dbReference type="EMBL" id="KAI4862058.1"/>
    </source>
</evidence>
<evidence type="ECO:0000313" key="2">
    <source>
        <dbReference type="Proteomes" id="UP001497700"/>
    </source>
</evidence>
<sequence length="495" mass="55347">MKPRKDCWTCKARRVPCDGGSPTCKKCARARRVCQGYGMRLSWPRDDDKKRAATAGSPPMALSPRQMANLFFINTTWRDMELYRHLNLPIQPLHVVQTYPKLCGQPHIGANNIDLLMDLVNHFHDSAHLSLVTFDVNTLQIRDALMRMALANDTVQGLALLCALLAFSSLHRHGLTQQAMQLKISALHSLSASAKEGPLTSTESAQHVAASMLLGAFDILLPSASSGEWLWYTQGAMDTIQTTCLEAQLYESDFGHLLDWVYFHDALSRFPIHHWQHASLAREAPNTIYVKPPGVQYPPLARYRPALPPPNPSYAILNILSEACYMLLDPKDPTSRSEEYRGRLRELERRVETIHVKSASTSSSADAALAVEVFQTATRVYLARASQSPWETPADLDSLIDKAFAGPIVNCICPHFFPLFILACEARTDDRRAAILHLIDGTETNLRIRSRAWLKEVIQSVWVHQDLHADGDLLVNYVDVVSDMISSSNTVPSFV</sequence>